<sequence length="60" mass="6827">MPVLRLEMVPGRTPEQKRDFVREVTRVAVETLQCKPESVDVLIIELPKAHWAKAGKLMAD</sequence>
<accession>A0A2L0IJQ9</accession>
<reference evidence="6 7" key="1">
    <citation type="submission" date="2018-01" db="EMBL/GenBank/DDBJ databases">
        <title>Complete and assembled Genome of Pantoea gaviniae DSM22758T.</title>
        <authorList>
            <person name="Stevens M.J.A."/>
            <person name="Zurfluh K."/>
            <person name="Stephan R."/>
        </authorList>
    </citation>
    <scope>NUCLEOTIDE SEQUENCE [LARGE SCALE GENOMIC DNA]</scope>
    <source>
        <strain evidence="6 7">DSM 22758</strain>
    </source>
</reference>
<dbReference type="InterPro" id="IPR018191">
    <property type="entry name" value="4-OT"/>
</dbReference>
<evidence type="ECO:0000256" key="3">
    <source>
        <dbReference type="PIRSR" id="PIRSR618191-1"/>
    </source>
</evidence>
<evidence type="ECO:0000259" key="5">
    <source>
        <dbReference type="Pfam" id="PF01361"/>
    </source>
</evidence>
<dbReference type="PANTHER" id="PTHR35530">
    <property type="entry name" value="TAUTOMERASE-RELATED"/>
    <property type="match status" value="1"/>
</dbReference>
<dbReference type="EC" id="5.3.2.-" evidence="4"/>
<dbReference type="NCBIfam" id="NF001966">
    <property type="entry name" value="PRK00745.1"/>
    <property type="match status" value="1"/>
</dbReference>
<evidence type="ECO:0000256" key="1">
    <source>
        <dbReference type="ARBA" id="ARBA00006723"/>
    </source>
</evidence>
<feature type="domain" description="4-oxalocrotonate tautomerase-like" evidence="5">
    <location>
        <begin position="2"/>
        <end position="59"/>
    </location>
</feature>
<gene>
    <name evidence="6" type="ORF">C2E15_18185</name>
</gene>
<feature type="active site" description="Proton acceptor; via imino nitrogen" evidence="3">
    <location>
        <position position="2"/>
    </location>
</feature>
<evidence type="ECO:0000256" key="2">
    <source>
        <dbReference type="ARBA" id="ARBA00023235"/>
    </source>
</evidence>
<dbReference type="PANTHER" id="PTHR35530:SF1">
    <property type="entry name" value="2-HYDROXYMUCONATE TAUTOMERASE"/>
    <property type="match status" value="1"/>
</dbReference>
<proteinExistence type="inferred from homology"/>
<dbReference type="InterPro" id="IPR014347">
    <property type="entry name" value="Tautomerase/MIF_sf"/>
</dbReference>
<organism evidence="6 7">
    <name type="scientific">Mixta gaviniae</name>
    <dbReference type="NCBI Taxonomy" id="665914"/>
    <lineage>
        <taxon>Bacteria</taxon>
        <taxon>Pseudomonadati</taxon>
        <taxon>Pseudomonadota</taxon>
        <taxon>Gammaproteobacteria</taxon>
        <taxon>Enterobacterales</taxon>
        <taxon>Erwiniaceae</taxon>
        <taxon>Mixta</taxon>
    </lineage>
</organism>
<dbReference type="RefSeq" id="WP_104958616.1">
    <property type="nucleotide sequence ID" value="NZ_CP026377.1"/>
</dbReference>
<dbReference type="KEGG" id="pgz:C2E15_18185"/>
<evidence type="ECO:0000256" key="4">
    <source>
        <dbReference type="RuleBase" id="RU362032"/>
    </source>
</evidence>
<dbReference type="InterPro" id="IPR004370">
    <property type="entry name" value="4-OT-like_dom"/>
</dbReference>
<evidence type="ECO:0000313" key="6">
    <source>
        <dbReference type="EMBL" id="AUX94808.1"/>
    </source>
</evidence>
<dbReference type="Pfam" id="PF01361">
    <property type="entry name" value="Tautomerase"/>
    <property type="match status" value="1"/>
</dbReference>
<evidence type="ECO:0000313" key="7">
    <source>
        <dbReference type="Proteomes" id="UP000238365"/>
    </source>
</evidence>
<dbReference type="GO" id="GO:0016853">
    <property type="term" value="F:isomerase activity"/>
    <property type="evidence" value="ECO:0007669"/>
    <property type="project" value="UniProtKB-UniRule"/>
</dbReference>
<dbReference type="Proteomes" id="UP000238365">
    <property type="component" value="Chromosome"/>
</dbReference>
<keyword evidence="2 4" id="KW-0413">Isomerase</keyword>
<dbReference type="EMBL" id="CP026377">
    <property type="protein sequence ID" value="AUX94808.1"/>
    <property type="molecule type" value="Genomic_DNA"/>
</dbReference>
<name>A0A2L0IJQ9_9GAMM</name>
<dbReference type="Gene3D" id="3.30.429.10">
    <property type="entry name" value="Macrophage Migration Inhibitory Factor"/>
    <property type="match status" value="1"/>
</dbReference>
<keyword evidence="7" id="KW-1185">Reference proteome</keyword>
<dbReference type="AlphaFoldDB" id="A0A2L0IJQ9"/>
<protein>
    <recommendedName>
        <fullName evidence="4">Tautomerase</fullName>
        <ecNumber evidence="4">5.3.2.-</ecNumber>
    </recommendedName>
</protein>
<dbReference type="NCBIfam" id="TIGR00013">
    <property type="entry name" value="taut"/>
    <property type="match status" value="1"/>
</dbReference>
<comment type="similarity">
    <text evidence="1 4">Belongs to the 4-oxalocrotonate tautomerase family.</text>
</comment>
<dbReference type="SUPFAM" id="SSF55331">
    <property type="entry name" value="Tautomerase/MIF"/>
    <property type="match status" value="1"/>
</dbReference>